<reference evidence="13" key="1">
    <citation type="journal article" date="2019" name="Int. J. Syst. Evol. Microbiol.">
        <title>The Global Catalogue of Microorganisms (GCM) 10K type strain sequencing project: providing services to taxonomists for standard genome sequencing and annotation.</title>
        <authorList>
            <consortium name="The Broad Institute Genomics Platform"/>
            <consortium name="The Broad Institute Genome Sequencing Center for Infectious Disease"/>
            <person name="Wu L."/>
            <person name="Ma J."/>
        </authorList>
    </citation>
    <scope>NUCLEOTIDE SEQUENCE [LARGE SCALE GENOMIC DNA]</scope>
    <source>
        <strain evidence="13">JCM 17727</strain>
    </source>
</reference>
<evidence type="ECO:0000256" key="7">
    <source>
        <dbReference type="ARBA" id="ARBA00023004"/>
    </source>
</evidence>
<comment type="similarity">
    <text evidence="2">Belongs to the anaerobic coproporphyrinogen-III oxidase family. HemW subfamily.</text>
</comment>
<evidence type="ECO:0000256" key="8">
    <source>
        <dbReference type="ARBA" id="ARBA00023014"/>
    </source>
</evidence>
<dbReference type="InterPro" id="IPR034505">
    <property type="entry name" value="Coproporphyrinogen-III_oxidase"/>
</dbReference>
<dbReference type="Pfam" id="PF06969">
    <property type="entry name" value="HemN_C"/>
    <property type="match status" value="1"/>
</dbReference>
<keyword evidence="7 10" id="KW-0408">Iron</keyword>
<dbReference type="NCBIfam" id="TIGR00539">
    <property type="entry name" value="hemN_rel"/>
    <property type="match status" value="1"/>
</dbReference>
<dbReference type="InterPro" id="IPR004559">
    <property type="entry name" value="HemW-like"/>
</dbReference>
<evidence type="ECO:0000256" key="2">
    <source>
        <dbReference type="ARBA" id="ARBA00006100"/>
    </source>
</evidence>
<dbReference type="InterPro" id="IPR010723">
    <property type="entry name" value="HemN_C"/>
</dbReference>
<sequence length="409" mass="46207">MLTNPPLSLYIHVPWCVRKCPYCDFNSHAVKNVESNQQTEFDLPETEYVDRLIEDLEHELPKVWGRRLHSIFIGGGTPSLLSPKSFDRLISAIRARLPFENDIEITMEANPGTFEAEKFRGFREAGINRLSIGVQSFNPSHLQKLGRIHNPEQAQAAAEFAHEAGFDSFNLDLMHGLPDQTLEQALSDLQTAIDLKPHHISWYQLTLEPNTLFYQQPPQLPHDEVLWDIQEAGQKLLAKHGYGQYETSAYAKSHKFRAKHNLNYWQFGDYLGIGAGAHGKITRLDLGQIHRTTKKRHPKDYLSGSINSISTDTPIPAHELPFEFMLNALRLLEGVPLSLFSQYTGQSLASVQDILHQAIEDGLLEDSKIQLQPTVKGALFLNELLERFIPIETDVQSSSGSANIQITQL</sequence>
<dbReference type="InterPro" id="IPR013785">
    <property type="entry name" value="Aldolase_TIM"/>
</dbReference>
<dbReference type="RefSeq" id="WP_223576772.1">
    <property type="nucleotide sequence ID" value="NZ_BAABFU010000001.1"/>
</dbReference>
<dbReference type="InterPro" id="IPR007197">
    <property type="entry name" value="rSAM"/>
</dbReference>
<name>A0ABP8HXX9_9GAMM</name>
<dbReference type="SFLD" id="SFLDS00029">
    <property type="entry name" value="Radical_SAM"/>
    <property type="match status" value="1"/>
</dbReference>
<evidence type="ECO:0000313" key="12">
    <source>
        <dbReference type="EMBL" id="GAA4347087.1"/>
    </source>
</evidence>
<comment type="function">
    <text evidence="10">Probably acts as a heme chaperone, transferring heme to an unknown acceptor. Binds one molecule of heme per monomer, possibly covalently. Binds 1 [4Fe-4S] cluster. The cluster is coordinated with 3 cysteines and an exchangeable S-adenosyl-L-methionine.</text>
</comment>
<keyword evidence="10" id="KW-0004">4Fe-4S</keyword>
<comment type="subcellular location">
    <subcellularLocation>
        <location evidence="10">Cytoplasm</location>
    </subcellularLocation>
</comment>
<keyword evidence="6 10" id="KW-0479">Metal-binding</keyword>
<dbReference type="SUPFAM" id="SSF102114">
    <property type="entry name" value="Radical SAM enzymes"/>
    <property type="match status" value="1"/>
</dbReference>
<dbReference type="Gene3D" id="3.20.20.70">
    <property type="entry name" value="Aldolase class I"/>
    <property type="match status" value="1"/>
</dbReference>
<evidence type="ECO:0000259" key="11">
    <source>
        <dbReference type="PROSITE" id="PS51918"/>
    </source>
</evidence>
<feature type="domain" description="Radical SAM core" evidence="11">
    <location>
        <begin position="1"/>
        <end position="246"/>
    </location>
</feature>
<evidence type="ECO:0000256" key="9">
    <source>
        <dbReference type="ARBA" id="ARBA00023186"/>
    </source>
</evidence>
<dbReference type="SMART" id="SM00729">
    <property type="entry name" value="Elp3"/>
    <property type="match status" value="1"/>
</dbReference>
<comment type="caution">
    <text evidence="12">The sequence shown here is derived from an EMBL/GenBank/DDBJ whole genome shotgun (WGS) entry which is preliminary data.</text>
</comment>
<keyword evidence="9 10" id="KW-0143">Chaperone</keyword>
<evidence type="ECO:0000256" key="4">
    <source>
        <dbReference type="ARBA" id="ARBA00022617"/>
    </source>
</evidence>
<dbReference type="SFLD" id="SFLDG01082">
    <property type="entry name" value="B12-binding_domain_containing"/>
    <property type="match status" value="1"/>
</dbReference>
<evidence type="ECO:0000313" key="13">
    <source>
        <dbReference type="Proteomes" id="UP001501294"/>
    </source>
</evidence>
<proteinExistence type="inferred from homology"/>
<dbReference type="CDD" id="cd01335">
    <property type="entry name" value="Radical_SAM"/>
    <property type="match status" value="1"/>
</dbReference>
<keyword evidence="4 10" id="KW-0349">Heme</keyword>
<evidence type="ECO:0000256" key="1">
    <source>
        <dbReference type="ARBA" id="ARBA00001966"/>
    </source>
</evidence>
<dbReference type="InterPro" id="IPR006638">
    <property type="entry name" value="Elp3/MiaA/NifB-like_rSAM"/>
</dbReference>
<dbReference type="PANTHER" id="PTHR13932">
    <property type="entry name" value="COPROPORPHYRINIGEN III OXIDASE"/>
    <property type="match status" value="1"/>
</dbReference>
<dbReference type="InterPro" id="IPR058240">
    <property type="entry name" value="rSAM_sf"/>
</dbReference>
<dbReference type="Proteomes" id="UP001501294">
    <property type="component" value="Unassembled WGS sequence"/>
</dbReference>
<keyword evidence="8 10" id="KW-0411">Iron-sulfur</keyword>
<keyword evidence="13" id="KW-1185">Reference proteome</keyword>
<evidence type="ECO:0000256" key="6">
    <source>
        <dbReference type="ARBA" id="ARBA00022723"/>
    </source>
</evidence>
<evidence type="ECO:0000256" key="5">
    <source>
        <dbReference type="ARBA" id="ARBA00022691"/>
    </source>
</evidence>
<comment type="cofactor">
    <cofactor evidence="1">
        <name>[4Fe-4S] cluster</name>
        <dbReference type="ChEBI" id="CHEBI:49883"/>
    </cofactor>
</comment>
<dbReference type="SFLD" id="SFLDG01065">
    <property type="entry name" value="anaerobic_coproporphyrinogen-I"/>
    <property type="match status" value="1"/>
</dbReference>
<keyword evidence="10" id="KW-0963">Cytoplasm</keyword>
<dbReference type="SFLD" id="SFLDF00562">
    <property type="entry name" value="HemN-like__clustered_with_heat"/>
    <property type="match status" value="1"/>
</dbReference>
<gene>
    <name evidence="12" type="primary">hemW</name>
    <name evidence="12" type="ORF">GCM10023150_09100</name>
</gene>
<accession>A0ABP8HXX9</accession>
<evidence type="ECO:0000256" key="3">
    <source>
        <dbReference type="ARBA" id="ARBA00017228"/>
    </source>
</evidence>
<protein>
    <recommendedName>
        <fullName evidence="3 10">Heme chaperone HemW</fullName>
    </recommendedName>
</protein>
<dbReference type="SFLD" id="SFLDF00288">
    <property type="entry name" value="HemN-like__clustered_with_nucl"/>
    <property type="match status" value="1"/>
</dbReference>
<dbReference type="Pfam" id="PF04055">
    <property type="entry name" value="Radical_SAM"/>
    <property type="match status" value="1"/>
</dbReference>
<organism evidence="12 13">
    <name type="scientific">Kangiella taiwanensis</name>
    <dbReference type="NCBI Taxonomy" id="1079179"/>
    <lineage>
        <taxon>Bacteria</taxon>
        <taxon>Pseudomonadati</taxon>
        <taxon>Pseudomonadota</taxon>
        <taxon>Gammaproteobacteria</taxon>
        <taxon>Kangiellales</taxon>
        <taxon>Kangiellaceae</taxon>
        <taxon>Kangiella</taxon>
    </lineage>
</organism>
<dbReference type="PANTHER" id="PTHR13932:SF5">
    <property type="entry name" value="RADICAL S-ADENOSYL METHIONINE DOMAIN-CONTAINING PROTEIN 1, MITOCHONDRIAL"/>
    <property type="match status" value="1"/>
</dbReference>
<keyword evidence="5 10" id="KW-0949">S-adenosyl-L-methionine</keyword>
<evidence type="ECO:0000256" key="10">
    <source>
        <dbReference type="RuleBase" id="RU364116"/>
    </source>
</evidence>
<dbReference type="PROSITE" id="PS51918">
    <property type="entry name" value="RADICAL_SAM"/>
    <property type="match status" value="1"/>
</dbReference>
<dbReference type="EMBL" id="BAABFU010000001">
    <property type="protein sequence ID" value="GAA4347087.1"/>
    <property type="molecule type" value="Genomic_DNA"/>
</dbReference>